<gene>
    <name evidence="3" type="ORF">O9H85_26255</name>
</gene>
<evidence type="ECO:0000313" key="3">
    <source>
        <dbReference type="EMBL" id="MCZ8515849.1"/>
    </source>
</evidence>
<dbReference type="Gene3D" id="3.40.50.300">
    <property type="entry name" value="P-loop containing nucleotide triphosphate hydrolases"/>
    <property type="match status" value="1"/>
</dbReference>
<protein>
    <submittedName>
        <fullName evidence="3">ATP-binding cassette domain-containing protein</fullName>
    </submittedName>
</protein>
<feature type="domain" description="ABC transporter" evidence="2">
    <location>
        <begin position="5"/>
        <end position="238"/>
    </location>
</feature>
<comment type="caution">
    <text evidence="3">The sequence shown here is derived from an EMBL/GenBank/DDBJ whole genome shotgun (WGS) entry which is preliminary data.</text>
</comment>
<dbReference type="PROSITE" id="PS00211">
    <property type="entry name" value="ABC_TRANSPORTER_1"/>
    <property type="match status" value="1"/>
</dbReference>
<dbReference type="InterPro" id="IPR027417">
    <property type="entry name" value="P-loop_NTPase"/>
</dbReference>
<dbReference type="Pfam" id="PF00005">
    <property type="entry name" value="ABC_tran"/>
    <property type="match status" value="1"/>
</dbReference>
<organism evidence="3 4">
    <name type="scientific">Paenibacillus gyeongsangnamensis</name>
    <dbReference type="NCBI Taxonomy" id="3388067"/>
    <lineage>
        <taxon>Bacteria</taxon>
        <taxon>Bacillati</taxon>
        <taxon>Bacillota</taxon>
        <taxon>Bacilli</taxon>
        <taxon>Bacillales</taxon>
        <taxon>Paenibacillaceae</taxon>
        <taxon>Paenibacillus</taxon>
    </lineage>
</organism>
<dbReference type="SUPFAM" id="SSF52540">
    <property type="entry name" value="P-loop containing nucleoside triphosphate hydrolases"/>
    <property type="match status" value="1"/>
</dbReference>
<name>A0ABT4QG66_9BACL</name>
<evidence type="ECO:0000256" key="1">
    <source>
        <dbReference type="ARBA" id="ARBA00022448"/>
    </source>
</evidence>
<dbReference type="PROSITE" id="PS50893">
    <property type="entry name" value="ABC_TRANSPORTER_2"/>
    <property type="match status" value="1"/>
</dbReference>
<dbReference type="RefSeq" id="WP_269884371.1">
    <property type="nucleotide sequence ID" value="NZ_JAQAGZ010000019.1"/>
</dbReference>
<proteinExistence type="predicted"/>
<evidence type="ECO:0000259" key="2">
    <source>
        <dbReference type="PROSITE" id="PS50893"/>
    </source>
</evidence>
<dbReference type="PANTHER" id="PTHR43423">
    <property type="entry name" value="ABC TRANSPORTER I FAMILY MEMBER 17"/>
    <property type="match status" value="1"/>
</dbReference>
<reference evidence="3 4" key="1">
    <citation type="submission" date="2022-12" db="EMBL/GenBank/DDBJ databases">
        <title>Draft genome sequence of Paenibacillus sp. dW9.</title>
        <authorList>
            <person name="Choi E.-W."/>
            <person name="Kim D.-U."/>
        </authorList>
    </citation>
    <scope>NUCLEOTIDE SEQUENCE [LARGE SCALE GENOMIC DNA]</scope>
    <source>
        <strain evidence="4">dW9</strain>
    </source>
</reference>
<evidence type="ECO:0000313" key="4">
    <source>
        <dbReference type="Proteomes" id="UP001527882"/>
    </source>
</evidence>
<keyword evidence="3" id="KW-0547">Nucleotide-binding</keyword>
<dbReference type="InterPro" id="IPR003439">
    <property type="entry name" value="ABC_transporter-like_ATP-bd"/>
</dbReference>
<dbReference type="PANTHER" id="PTHR43423:SF1">
    <property type="entry name" value="ABC TRANSPORTER I FAMILY MEMBER 17"/>
    <property type="match status" value="1"/>
</dbReference>
<dbReference type="GO" id="GO:0005524">
    <property type="term" value="F:ATP binding"/>
    <property type="evidence" value="ECO:0007669"/>
    <property type="project" value="UniProtKB-KW"/>
</dbReference>
<keyword evidence="4" id="KW-1185">Reference proteome</keyword>
<dbReference type="Proteomes" id="UP001527882">
    <property type="component" value="Unassembled WGS sequence"/>
</dbReference>
<keyword evidence="1" id="KW-0813">Transport</keyword>
<dbReference type="EMBL" id="JAQAGZ010000019">
    <property type="protein sequence ID" value="MCZ8515849.1"/>
    <property type="molecule type" value="Genomic_DNA"/>
</dbReference>
<keyword evidence="3" id="KW-0067">ATP-binding</keyword>
<accession>A0ABT4QG66</accession>
<sequence>MSYIFQFDRLHKVIEDTERSVLFTNVCGCMDEPMIITVLGASGQGKSTLLRVLARLDSFDEGDMMLGNKSYKDWSVREWRMKVGYVSQFPVMLPGSVEDNLKTVSSLHRIPFDHALAKKLMESLRLDHLDWNKKAADLSGGEKQRLSLIRSMLIRSEILLLDEITASLDQHSKHAVEQVLEEWSRREGVGMIWVTHDLQQARHHSKRVWFMAEGTLLEDRDTQAFFDKPDTNAGMQYLQGLKAEGEHHV</sequence>
<dbReference type="InterPro" id="IPR017871">
    <property type="entry name" value="ABC_transporter-like_CS"/>
</dbReference>